<evidence type="ECO:0000256" key="2">
    <source>
        <dbReference type="ARBA" id="ARBA00022614"/>
    </source>
</evidence>
<feature type="signal peptide" evidence="10">
    <location>
        <begin position="1"/>
        <end position="22"/>
    </location>
</feature>
<evidence type="ECO:0000256" key="1">
    <source>
        <dbReference type="ARBA" id="ARBA00004167"/>
    </source>
</evidence>
<name>A0A5A7PNC6_STRAF</name>
<dbReference type="PANTHER" id="PTHR45631">
    <property type="entry name" value="OS07G0107800 PROTEIN-RELATED"/>
    <property type="match status" value="1"/>
</dbReference>
<dbReference type="FunFam" id="3.80.10.10:FF:000129">
    <property type="entry name" value="Leucine-rich repeat receptor-like kinase"/>
    <property type="match status" value="1"/>
</dbReference>
<feature type="chain" id="PRO_5022876540" evidence="10">
    <location>
        <begin position="23"/>
        <end position="605"/>
    </location>
</feature>
<dbReference type="Gene3D" id="3.80.10.10">
    <property type="entry name" value="Ribonuclease Inhibitor"/>
    <property type="match status" value="1"/>
</dbReference>
<feature type="transmembrane region" description="Helical" evidence="9">
    <location>
        <begin position="513"/>
        <end position="537"/>
    </location>
</feature>
<dbReference type="GO" id="GO:0016301">
    <property type="term" value="F:kinase activity"/>
    <property type="evidence" value="ECO:0007669"/>
    <property type="project" value="UniProtKB-KW"/>
</dbReference>
<reference evidence="13" key="1">
    <citation type="journal article" date="2019" name="Curr. Biol.">
        <title>Genome Sequence of Striga asiatica Provides Insight into the Evolution of Plant Parasitism.</title>
        <authorList>
            <person name="Yoshida S."/>
            <person name="Kim S."/>
            <person name="Wafula E.K."/>
            <person name="Tanskanen J."/>
            <person name="Kim Y.M."/>
            <person name="Honaas L."/>
            <person name="Yang Z."/>
            <person name="Spallek T."/>
            <person name="Conn C.E."/>
            <person name="Ichihashi Y."/>
            <person name="Cheong K."/>
            <person name="Cui S."/>
            <person name="Der J.P."/>
            <person name="Gundlach H."/>
            <person name="Jiao Y."/>
            <person name="Hori C."/>
            <person name="Ishida J.K."/>
            <person name="Kasahara H."/>
            <person name="Kiba T."/>
            <person name="Kim M.S."/>
            <person name="Koo N."/>
            <person name="Laohavisit A."/>
            <person name="Lee Y.H."/>
            <person name="Lumba S."/>
            <person name="McCourt P."/>
            <person name="Mortimer J.C."/>
            <person name="Mutuku J.M."/>
            <person name="Nomura T."/>
            <person name="Sasaki-Sekimoto Y."/>
            <person name="Seto Y."/>
            <person name="Wang Y."/>
            <person name="Wakatake T."/>
            <person name="Sakakibara H."/>
            <person name="Demura T."/>
            <person name="Yamaguchi S."/>
            <person name="Yoneyama K."/>
            <person name="Manabe R.I."/>
            <person name="Nelson D.C."/>
            <person name="Schulman A.H."/>
            <person name="Timko M.P."/>
            <person name="dePamphilis C.W."/>
            <person name="Choi D."/>
            <person name="Shirasu K."/>
        </authorList>
    </citation>
    <scope>NUCLEOTIDE SEQUENCE [LARGE SCALE GENOMIC DNA]</scope>
    <source>
        <strain evidence="13">cv. UVA1</strain>
    </source>
</reference>
<keyword evidence="6 9" id="KW-1133">Transmembrane helix</keyword>
<evidence type="ECO:0000256" key="10">
    <source>
        <dbReference type="SAM" id="SignalP"/>
    </source>
</evidence>
<dbReference type="PANTHER" id="PTHR45631:SF44">
    <property type="entry name" value="CARBOHYDRATE-BINDING PROTEIN OF THE ER PROTEIN"/>
    <property type="match status" value="1"/>
</dbReference>
<feature type="domain" description="Malectin-like" evidence="11">
    <location>
        <begin position="28"/>
        <end position="343"/>
    </location>
</feature>
<dbReference type="Pfam" id="PF00560">
    <property type="entry name" value="LRR_1"/>
    <property type="match status" value="2"/>
</dbReference>
<keyword evidence="13" id="KW-1185">Reference proteome</keyword>
<dbReference type="InterPro" id="IPR024788">
    <property type="entry name" value="Malectin-like_Carb-bd_dom"/>
</dbReference>
<feature type="region of interest" description="Disordered" evidence="8">
    <location>
        <begin position="484"/>
        <end position="509"/>
    </location>
</feature>
<keyword evidence="7 9" id="KW-0472">Membrane</keyword>
<evidence type="ECO:0000256" key="8">
    <source>
        <dbReference type="SAM" id="MobiDB-lite"/>
    </source>
</evidence>
<dbReference type="OrthoDB" id="2143199at2759"/>
<keyword evidence="5" id="KW-0677">Repeat</keyword>
<protein>
    <submittedName>
        <fullName evidence="12">Leucine-rich repeat protein kinase family protein</fullName>
    </submittedName>
</protein>
<keyword evidence="2" id="KW-0433">Leucine-rich repeat</keyword>
<evidence type="ECO:0000256" key="3">
    <source>
        <dbReference type="ARBA" id="ARBA00022692"/>
    </source>
</evidence>
<gene>
    <name evidence="12" type="ORF">STAS_10648</name>
</gene>
<dbReference type="AlphaFoldDB" id="A0A5A7PNC6"/>
<dbReference type="Proteomes" id="UP000325081">
    <property type="component" value="Unassembled WGS sequence"/>
</dbReference>
<keyword evidence="3 9" id="KW-0812">Transmembrane</keyword>
<dbReference type="InterPro" id="IPR032675">
    <property type="entry name" value="LRR_dom_sf"/>
</dbReference>
<evidence type="ECO:0000256" key="4">
    <source>
        <dbReference type="ARBA" id="ARBA00022729"/>
    </source>
</evidence>
<dbReference type="SUPFAM" id="SSF52058">
    <property type="entry name" value="L domain-like"/>
    <property type="match status" value="1"/>
</dbReference>
<dbReference type="Pfam" id="PF12819">
    <property type="entry name" value="Malectin_like"/>
    <property type="match status" value="1"/>
</dbReference>
<evidence type="ECO:0000256" key="6">
    <source>
        <dbReference type="ARBA" id="ARBA00022989"/>
    </source>
</evidence>
<proteinExistence type="predicted"/>
<organism evidence="12 13">
    <name type="scientific">Striga asiatica</name>
    <name type="common">Asiatic witchweed</name>
    <name type="synonym">Buchnera asiatica</name>
    <dbReference type="NCBI Taxonomy" id="4170"/>
    <lineage>
        <taxon>Eukaryota</taxon>
        <taxon>Viridiplantae</taxon>
        <taxon>Streptophyta</taxon>
        <taxon>Embryophyta</taxon>
        <taxon>Tracheophyta</taxon>
        <taxon>Spermatophyta</taxon>
        <taxon>Magnoliopsida</taxon>
        <taxon>eudicotyledons</taxon>
        <taxon>Gunneridae</taxon>
        <taxon>Pentapetalae</taxon>
        <taxon>asterids</taxon>
        <taxon>lamiids</taxon>
        <taxon>Lamiales</taxon>
        <taxon>Orobanchaceae</taxon>
        <taxon>Buchnereae</taxon>
        <taxon>Striga</taxon>
    </lineage>
</organism>
<keyword evidence="12" id="KW-0418">Kinase</keyword>
<evidence type="ECO:0000256" key="7">
    <source>
        <dbReference type="ARBA" id="ARBA00023136"/>
    </source>
</evidence>
<evidence type="ECO:0000259" key="11">
    <source>
        <dbReference type="Pfam" id="PF12819"/>
    </source>
</evidence>
<evidence type="ECO:0000313" key="13">
    <source>
        <dbReference type="Proteomes" id="UP000325081"/>
    </source>
</evidence>
<comment type="subcellular location">
    <subcellularLocation>
        <location evidence="1">Membrane</location>
        <topology evidence="1">Single-pass membrane protein</topology>
    </subcellularLocation>
</comment>
<evidence type="ECO:0000256" key="5">
    <source>
        <dbReference type="ARBA" id="ARBA00022737"/>
    </source>
</evidence>
<dbReference type="EMBL" id="BKCP01004894">
    <property type="protein sequence ID" value="GER34425.1"/>
    <property type="molecule type" value="Genomic_DNA"/>
</dbReference>
<sequence length="605" mass="65862">MMASHSLLLISVLLVSIFSASADVFASIDCGSPDVYTDENIIIWTGDSDYIQNGEIRAVRNPTVSHVMDTLRVFASRRKNCYSIPGVSKGERVQLRASFHYGNYDGRASPPTFDLQFDGNRWATVETSSTEPVIYEAVYVAKGDYVSVCVAQTRPGEFPFISALEVRSLDPTMYSHVDKNYPLLLVTRVAYGANQTIRYTDDPYDRIWTPMPGGTGLTSVASDAIFIDTSVPDNPPLAVLQNAVTSSGEIQLPTALPSGQTPIYLNMYFSEVTQLDTTTQKRSFQVLLDNEPLMDQPILPPYGSCRELYATNLTVSSNATFALVPTNDSTLPPLINAMEVFSIGDVLTDGTDNKDGLASLQNEFAVLQEWSGDPCLPAPYSWDWINCTTDYPPRVSALYLSSFDLSGQIPDFSSMDALVTIDFRNNSLNGPIPEFLATLPNLKQLNLASNQFTGSVPNSLSKKNGLNLVVSNNPELCTSGNTCTTATSSESEYSTGLSPSGTSTKNKRKNKKLPVILGTTIPSTIVIWALVGISIILRRRRKTGVVATSNSGHQGGNKPQSTSPINSHMIGKVSQAILDEVKENIEDQISNSMNNQQPNESTSNC</sequence>
<evidence type="ECO:0000256" key="9">
    <source>
        <dbReference type="SAM" id="Phobius"/>
    </source>
</evidence>
<dbReference type="InterPro" id="IPR001611">
    <property type="entry name" value="Leu-rich_rpt"/>
</dbReference>
<comment type="caution">
    <text evidence="12">The sequence shown here is derived from an EMBL/GenBank/DDBJ whole genome shotgun (WGS) entry which is preliminary data.</text>
</comment>
<dbReference type="GO" id="GO:0016020">
    <property type="term" value="C:membrane"/>
    <property type="evidence" value="ECO:0007669"/>
    <property type="project" value="UniProtKB-SubCell"/>
</dbReference>
<accession>A0A5A7PNC6</accession>
<feature type="compositionally biased region" description="Low complexity" evidence="8">
    <location>
        <begin position="484"/>
        <end position="495"/>
    </location>
</feature>
<keyword evidence="4 10" id="KW-0732">Signal</keyword>
<evidence type="ECO:0000313" key="12">
    <source>
        <dbReference type="EMBL" id="GER34425.1"/>
    </source>
</evidence>
<keyword evidence="12" id="KW-0808">Transferase</keyword>
<feature type="region of interest" description="Disordered" evidence="8">
    <location>
        <begin position="546"/>
        <end position="566"/>
    </location>
</feature>